<feature type="domain" description="DNA2/NAM7 helicase helicase" evidence="1">
    <location>
        <begin position="149"/>
        <end position="325"/>
    </location>
</feature>
<evidence type="ECO:0000313" key="4">
    <source>
        <dbReference type="Proteomes" id="UP001557470"/>
    </source>
</evidence>
<dbReference type="InterPro" id="IPR041677">
    <property type="entry name" value="DNA2/NAM7_AAA_11"/>
</dbReference>
<evidence type="ECO:0008006" key="5">
    <source>
        <dbReference type="Google" id="ProtNLM"/>
    </source>
</evidence>
<evidence type="ECO:0000259" key="1">
    <source>
        <dbReference type="Pfam" id="PF13086"/>
    </source>
</evidence>
<dbReference type="InterPro" id="IPR047187">
    <property type="entry name" value="SF1_C_Upf1"/>
</dbReference>
<dbReference type="EMBL" id="JAGEUA010000005">
    <property type="protein sequence ID" value="KAL0977890.1"/>
    <property type="molecule type" value="Genomic_DNA"/>
</dbReference>
<dbReference type="Pfam" id="PF13087">
    <property type="entry name" value="AAA_12"/>
    <property type="match status" value="1"/>
</dbReference>
<organism evidence="3 4">
    <name type="scientific">Umbra pygmaea</name>
    <name type="common">Eastern mudminnow</name>
    <dbReference type="NCBI Taxonomy" id="75934"/>
    <lineage>
        <taxon>Eukaryota</taxon>
        <taxon>Metazoa</taxon>
        <taxon>Chordata</taxon>
        <taxon>Craniata</taxon>
        <taxon>Vertebrata</taxon>
        <taxon>Euteleostomi</taxon>
        <taxon>Actinopterygii</taxon>
        <taxon>Neopterygii</taxon>
        <taxon>Teleostei</taxon>
        <taxon>Protacanthopterygii</taxon>
        <taxon>Esociformes</taxon>
        <taxon>Umbridae</taxon>
        <taxon>Umbra</taxon>
    </lineage>
</organism>
<dbReference type="InterPro" id="IPR027417">
    <property type="entry name" value="P-loop_NTPase"/>
</dbReference>
<dbReference type="Proteomes" id="UP001557470">
    <property type="component" value="Unassembled WGS sequence"/>
</dbReference>
<dbReference type="Gene3D" id="3.40.50.300">
    <property type="entry name" value="P-loop containing nucleotide triphosphate hydrolases"/>
    <property type="match status" value="2"/>
</dbReference>
<name>A0ABD0WS22_UMBPY</name>
<dbReference type="FunFam" id="3.40.50.300:FF:001140">
    <property type="entry name" value="Zinc finger NFX1-type containing 1"/>
    <property type="match status" value="1"/>
</dbReference>
<protein>
    <recommendedName>
        <fullName evidence="5">NFX1-type zinc finger-containing protein 1</fullName>
    </recommendedName>
</protein>
<dbReference type="CDD" id="cd18808">
    <property type="entry name" value="SF1_C_Upf1"/>
    <property type="match status" value="1"/>
</dbReference>
<dbReference type="SUPFAM" id="SSF52540">
    <property type="entry name" value="P-loop containing nucleoside triphosphate hydrolases"/>
    <property type="match status" value="1"/>
</dbReference>
<sequence>MYLHPKNIMPQHLRQASSEINDTLRAVENKIQGLSAQLECSFSGVLKQQYLNTIISERHWESLKLDSDAFKIYGEKTPDQLIEWLGVGSTAFQMGAPHLQYDEEMEDDVKEELIKVAEEADLIQAERYVEDLDNHHGRDEYQRKTEDNERYMADRMLALNLEDSEIQAEQNNEVWRMQVQKKKKKRLITKELGKKSTMTEDEERTVLNIWTLSLSDRWRLYRLWMERFRTELRMKSHEAEQSYQDAADRLAEIRVREDVFILKHSMVIGMTTTGAARCRKVLQEVRPCLVIVEEAAEVLEAHTLTTLSRACQHLILIGDHQQLRPSATVYDLAKNFNLEVSMFERLIKMDFPYVRLNHQHRMRPDIARLLVPHIYPELENHPSVMDYDNIKGLQSNMFFVEHNQYEEEIKDGKSHQNQHEALYVVALCRYLLLQEYKPSQITILTTYTGQLYCLRDLMPAKEFDGVKVHVVDKYQGEENDIVLLSLVRSNEEGKVGFLNIPNRVCVALSRAKMGLYCIGNMNMLGKVKLWSNILQTLREKNQVGPALTLCCQNHPERHIEASSADDFKQAPRARLHRAPAKFRFELWSRVHQGLPPI</sequence>
<proteinExistence type="predicted"/>
<comment type="caution">
    <text evidence="3">The sequence shown here is derived from an EMBL/GenBank/DDBJ whole genome shotgun (WGS) entry which is preliminary data.</text>
</comment>
<dbReference type="InterPro" id="IPR045055">
    <property type="entry name" value="DNA2/NAM7-like"/>
</dbReference>
<accession>A0ABD0WS22</accession>
<gene>
    <name evidence="3" type="ORF">UPYG_G00162810</name>
</gene>
<dbReference type="PANTHER" id="PTHR10887:SF341">
    <property type="entry name" value="NFX1-TYPE ZINC FINGER-CONTAINING PROTEIN 1"/>
    <property type="match status" value="1"/>
</dbReference>
<keyword evidence="4" id="KW-1185">Reference proteome</keyword>
<feature type="domain" description="DNA2/NAM7 helicase-like C-terminal" evidence="2">
    <location>
        <begin position="338"/>
        <end position="521"/>
    </location>
</feature>
<evidence type="ECO:0000259" key="2">
    <source>
        <dbReference type="Pfam" id="PF13087"/>
    </source>
</evidence>
<dbReference type="AlphaFoldDB" id="A0ABD0WS22"/>
<dbReference type="InterPro" id="IPR041679">
    <property type="entry name" value="DNA2/NAM7-like_C"/>
</dbReference>
<dbReference type="Pfam" id="PF13086">
    <property type="entry name" value="AAA_11"/>
    <property type="match status" value="1"/>
</dbReference>
<reference evidence="3 4" key="1">
    <citation type="submission" date="2024-06" db="EMBL/GenBank/DDBJ databases">
        <authorList>
            <person name="Pan Q."/>
            <person name="Wen M."/>
            <person name="Jouanno E."/>
            <person name="Zahm M."/>
            <person name="Klopp C."/>
            <person name="Cabau C."/>
            <person name="Louis A."/>
            <person name="Berthelot C."/>
            <person name="Parey E."/>
            <person name="Roest Crollius H."/>
            <person name="Montfort J."/>
            <person name="Robinson-Rechavi M."/>
            <person name="Bouchez O."/>
            <person name="Lampietro C."/>
            <person name="Lopez Roques C."/>
            <person name="Donnadieu C."/>
            <person name="Postlethwait J."/>
            <person name="Bobe J."/>
            <person name="Verreycken H."/>
            <person name="Guiguen Y."/>
        </authorList>
    </citation>
    <scope>NUCLEOTIDE SEQUENCE [LARGE SCALE GENOMIC DNA]</scope>
    <source>
        <strain evidence="3">Up_M1</strain>
        <tissue evidence="3">Testis</tissue>
    </source>
</reference>
<dbReference type="PANTHER" id="PTHR10887">
    <property type="entry name" value="DNA2/NAM7 HELICASE FAMILY"/>
    <property type="match status" value="1"/>
</dbReference>
<dbReference type="FunFam" id="3.40.50.300:FF:000742">
    <property type="entry name" value="NFX1-type zinc finger-containing protein 1"/>
    <property type="match status" value="1"/>
</dbReference>
<evidence type="ECO:0000313" key="3">
    <source>
        <dbReference type="EMBL" id="KAL0977890.1"/>
    </source>
</evidence>